<dbReference type="Proteomes" id="UP000004508">
    <property type="component" value="Unassembled WGS sequence"/>
</dbReference>
<gene>
    <name evidence="2" type="ORF">Krac_5724</name>
</gene>
<sequence length="64" mass="7313">MAKATKTIRQALQYLYCFPTSALARVLEITKNKHPSNKQMSKHESMSENNEERVDQGGEKETSK</sequence>
<feature type="compositionally biased region" description="Basic and acidic residues" evidence="1">
    <location>
        <begin position="41"/>
        <end position="64"/>
    </location>
</feature>
<comment type="caution">
    <text evidence="2">The sequence shown here is derived from an EMBL/GenBank/DDBJ whole genome shotgun (WGS) entry which is preliminary data.</text>
</comment>
<dbReference type="InParanoid" id="D6TWP9"/>
<proteinExistence type="predicted"/>
<feature type="region of interest" description="Disordered" evidence="1">
    <location>
        <begin position="32"/>
        <end position="64"/>
    </location>
</feature>
<protein>
    <submittedName>
        <fullName evidence="2">Uncharacterized protein</fullName>
    </submittedName>
</protein>
<dbReference type="AlphaFoldDB" id="D6TWP9"/>
<evidence type="ECO:0000313" key="2">
    <source>
        <dbReference type="EMBL" id="EFH84632.1"/>
    </source>
</evidence>
<dbReference type="EMBL" id="ADVG01000003">
    <property type="protein sequence ID" value="EFH84632.1"/>
    <property type="molecule type" value="Genomic_DNA"/>
</dbReference>
<evidence type="ECO:0000313" key="3">
    <source>
        <dbReference type="Proteomes" id="UP000004508"/>
    </source>
</evidence>
<reference evidence="2 3" key="1">
    <citation type="journal article" date="2011" name="Stand. Genomic Sci.">
        <title>Non-contiguous finished genome sequence and contextual data of the filamentous soil bacterium Ktedonobacter racemifer type strain (SOSP1-21).</title>
        <authorList>
            <person name="Chang Y.J."/>
            <person name="Land M."/>
            <person name="Hauser L."/>
            <person name="Chertkov O."/>
            <person name="Del Rio T.G."/>
            <person name="Nolan M."/>
            <person name="Copeland A."/>
            <person name="Tice H."/>
            <person name="Cheng J.F."/>
            <person name="Lucas S."/>
            <person name="Han C."/>
            <person name="Goodwin L."/>
            <person name="Pitluck S."/>
            <person name="Ivanova N."/>
            <person name="Ovchinikova G."/>
            <person name="Pati A."/>
            <person name="Chen A."/>
            <person name="Palaniappan K."/>
            <person name="Mavromatis K."/>
            <person name="Liolios K."/>
            <person name="Brettin T."/>
            <person name="Fiebig A."/>
            <person name="Rohde M."/>
            <person name="Abt B."/>
            <person name="Goker M."/>
            <person name="Detter J.C."/>
            <person name="Woyke T."/>
            <person name="Bristow J."/>
            <person name="Eisen J.A."/>
            <person name="Markowitz V."/>
            <person name="Hugenholtz P."/>
            <person name="Kyrpides N.C."/>
            <person name="Klenk H.P."/>
            <person name="Lapidus A."/>
        </authorList>
    </citation>
    <scope>NUCLEOTIDE SEQUENCE [LARGE SCALE GENOMIC DNA]</scope>
    <source>
        <strain evidence="3">DSM 44963</strain>
    </source>
</reference>
<evidence type="ECO:0000256" key="1">
    <source>
        <dbReference type="SAM" id="MobiDB-lite"/>
    </source>
</evidence>
<accession>D6TWP9</accession>
<name>D6TWP9_KTERA</name>
<organism evidence="2 3">
    <name type="scientific">Ktedonobacter racemifer DSM 44963</name>
    <dbReference type="NCBI Taxonomy" id="485913"/>
    <lineage>
        <taxon>Bacteria</taxon>
        <taxon>Bacillati</taxon>
        <taxon>Chloroflexota</taxon>
        <taxon>Ktedonobacteria</taxon>
        <taxon>Ktedonobacterales</taxon>
        <taxon>Ktedonobacteraceae</taxon>
        <taxon>Ktedonobacter</taxon>
    </lineage>
</organism>
<keyword evidence="3" id="KW-1185">Reference proteome</keyword>